<sequence length="148" mass="16537">MSRDTYEIVDESSGDDLRLVLRVEGEAAATASASSDAVTQMRDQLGMTREDVLAELRNALESLHRNQLDKVTIQRLREQTEGSRYFIASYISRDFNKVTEGIIWYDLPNGTTGPSDVPALVRNKLRYDVHGHLTAGNASAEALRRALR</sequence>
<evidence type="ECO:0000313" key="2">
    <source>
        <dbReference type="Proteomes" id="UP000295497"/>
    </source>
</evidence>
<reference evidence="1 2" key="1">
    <citation type="submission" date="2015-09" db="EMBL/GenBank/DDBJ databases">
        <title>Sorangium comparison.</title>
        <authorList>
            <person name="Zaburannyi N."/>
            <person name="Bunk B."/>
            <person name="Overmann J."/>
            <person name="Mueller R."/>
        </authorList>
    </citation>
    <scope>NUCLEOTIDE SEQUENCE [LARGE SCALE GENOMIC DNA]</scope>
    <source>
        <strain evidence="1 2">So ce836</strain>
    </source>
</reference>
<protein>
    <submittedName>
        <fullName evidence="1">Uncharacterized protein</fullName>
    </submittedName>
</protein>
<accession>A0A4P2QFS7</accession>
<proteinExistence type="predicted"/>
<dbReference type="AlphaFoldDB" id="A0A4P2QFS7"/>
<dbReference type="Proteomes" id="UP000295497">
    <property type="component" value="Chromosome"/>
</dbReference>
<evidence type="ECO:0000313" key="1">
    <source>
        <dbReference type="EMBL" id="AUX28649.1"/>
    </source>
</evidence>
<gene>
    <name evidence="1" type="ORF">SOCE836_007300</name>
</gene>
<name>A0A4P2QFS7_SORCE</name>
<organism evidence="1 2">
    <name type="scientific">Sorangium cellulosum</name>
    <name type="common">Polyangium cellulosum</name>
    <dbReference type="NCBI Taxonomy" id="56"/>
    <lineage>
        <taxon>Bacteria</taxon>
        <taxon>Pseudomonadati</taxon>
        <taxon>Myxococcota</taxon>
        <taxon>Polyangia</taxon>
        <taxon>Polyangiales</taxon>
        <taxon>Polyangiaceae</taxon>
        <taxon>Sorangium</taxon>
    </lineage>
</organism>
<dbReference type="RefSeq" id="WP_129572957.1">
    <property type="nucleotide sequence ID" value="NZ_CP012672.1"/>
</dbReference>
<dbReference type="EMBL" id="CP012672">
    <property type="protein sequence ID" value="AUX28649.1"/>
    <property type="molecule type" value="Genomic_DNA"/>
</dbReference>